<evidence type="ECO:0000313" key="7">
    <source>
        <dbReference type="Proteomes" id="UP000000759"/>
    </source>
</evidence>
<dbReference type="AlphaFoldDB" id="B7G2F4"/>
<dbReference type="PANTHER" id="PTHR20935">
    <property type="entry name" value="PHOSPHOGLYCERATE MUTASE-RELATED"/>
    <property type="match status" value="1"/>
</dbReference>
<dbReference type="eggNOG" id="KOG4609">
    <property type="taxonomic scope" value="Eukaryota"/>
</dbReference>
<dbReference type="PANTHER" id="PTHR20935:SF0">
    <property type="entry name" value="SERINE_THREONINE-PROTEIN PHOSPHATASE PGAM5, MITOCHONDRIAL"/>
    <property type="match status" value="1"/>
</dbReference>
<dbReference type="SUPFAM" id="SSF53254">
    <property type="entry name" value="Phosphoglycerate mutase-like"/>
    <property type="match status" value="1"/>
</dbReference>
<proteinExistence type="inferred from homology"/>
<evidence type="ECO:0000313" key="6">
    <source>
        <dbReference type="EMBL" id="EEC47122.1"/>
    </source>
</evidence>
<dbReference type="InterPro" id="IPR029033">
    <property type="entry name" value="His_PPase_superfam"/>
</dbReference>
<reference evidence="6 7" key="1">
    <citation type="journal article" date="2008" name="Nature">
        <title>The Phaeodactylum genome reveals the evolutionary history of diatom genomes.</title>
        <authorList>
            <person name="Bowler C."/>
            <person name="Allen A.E."/>
            <person name="Badger J.H."/>
            <person name="Grimwood J."/>
            <person name="Jabbari K."/>
            <person name="Kuo A."/>
            <person name="Maheswari U."/>
            <person name="Martens C."/>
            <person name="Maumus F."/>
            <person name="Otillar R.P."/>
            <person name="Rayko E."/>
            <person name="Salamov A."/>
            <person name="Vandepoele K."/>
            <person name="Beszteri B."/>
            <person name="Gruber A."/>
            <person name="Heijde M."/>
            <person name="Katinka M."/>
            <person name="Mock T."/>
            <person name="Valentin K."/>
            <person name="Verret F."/>
            <person name="Berges J.A."/>
            <person name="Brownlee C."/>
            <person name="Cadoret J.P."/>
            <person name="Chiovitti A."/>
            <person name="Choi C.J."/>
            <person name="Coesel S."/>
            <person name="De Martino A."/>
            <person name="Detter J.C."/>
            <person name="Durkin C."/>
            <person name="Falciatore A."/>
            <person name="Fournet J."/>
            <person name="Haruta M."/>
            <person name="Huysman M.J."/>
            <person name="Jenkins B.D."/>
            <person name="Jiroutova K."/>
            <person name="Jorgensen R.E."/>
            <person name="Joubert Y."/>
            <person name="Kaplan A."/>
            <person name="Kroger N."/>
            <person name="Kroth P.G."/>
            <person name="La Roche J."/>
            <person name="Lindquist E."/>
            <person name="Lommer M."/>
            <person name="Martin-Jezequel V."/>
            <person name="Lopez P.J."/>
            <person name="Lucas S."/>
            <person name="Mangogna M."/>
            <person name="McGinnis K."/>
            <person name="Medlin L.K."/>
            <person name="Montsant A."/>
            <person name="Oudot-Le Secq M.P."/>
            <person name="Napoli C."/>
            <person name="Obornik M."/>
            <person name="Parker M.S."/>
            <person name="Petit J.L."/>
            <person name="Porcel B.M."/>
            <person name="Poulsen N."/>
            <person name="Robison M."/>
            <person name="Rychlewski L."/>
            <person name="Rynearson T.A."/>
            <person name="Schmutz J."/>
            <person name="Shapiro H."/>
            <person name="Siaut M."/>
            <person name="Stanley M."/>
            <person name="Sussman M.R."/>
            <person name="Taylor A.R."/>
            <person name="Vardi A."/>
            <person name="von Dassow P."/>
            <person name="Vyverman W."/>
            <person name="Willis A."/>
            <person name="Wyrwicz L.S."/>
            <person name="Rokhsar D.S."/>
            <person name="Weissenbach J."/>
            <person name="Armbrust E.V."/>
            <person name="Green B.R."/>
            <person name="Van de Peer Y."/>
            <person name="Grigoriev I.V."/>
        </authorList>
    </citation>
    <scope>NUCLEOTIDE SEQUENCE [LARGE SCALE GENOMIC DNA]</scope>
    <source>
        <strain evidence="6 7">CCAP 1055/1</strain>
    </source>
</reference>
<keyword evidence="2" id="KW-0378">Hydrolase</keyword>
<sequence length="324" mass="36525">MWTFSRLLSAWKSAELSLCVAGGGALIYKAILSQYGGTKAEPQTPKFFSDNDTSTDDAYEGQCLHRQLYQPCGPYPNWDYNWDGRMRDDSTLEYLSTEQGLKRSKSAGKTRRRQAELTGRRLSSLAAGGLRGAETRFTRPCSFKAIHQSDMTRAKETAAIIASYLPQARLRKPDPALNEALPCPMIPIRPDVPDAEKEIDDNHVRIETAFRNYIHRADPDDLGDPIEHEFEVFVGHGNIIRLAGTLKDLPCLSLSMLTDWAHHLKYERALQLPPKAWLRLSIFNCSTTYIVIHPNGYCSVRMLGDIGHLSYDDTTFSGNHGFNW</sequence>
<dbReference type="PaxDb" id="2850-Phatr47096"/>
<feature type="region of interest" description="Disordered" evidence="5">
    <location>
        <begin position="97"/>
        <end position="118"/>
    </location>
</feature>
<dbReference type="GO" id="GO:0090141">
    <property type="term" value="P:positive regulation of mitochondrial fission"/>
    <property type="evidence" value="ECO:0007669"/>
    <property type="project" value="TreeGrafter"/>
</dbReference>
<evidence type="ECO:0000256" key="5">
    <source>
        <dbReference type="SAM" id="MobiDB-lite"/>
    </source>
</evidence>
<dbReference type="InterPro" id="IPR051021">
    <property type="entry name" value="Mito_Ser/Thr_phosphatase"/>
</dbReference>
<comment type="similarity">
    <text evidence="1">Belongs to the phosphoglycerate mutase family. BPG-dependent PGAM subfamily.</text>
</comment>
<dbReference type="GeneID" id="7202171"/>
<evidence type="ECO:0000256" key="2">
    <source>
        <dbReference type="ARBA" id="ARBA00022801"/>
    </source>
</evidence>
<dbReference type="InParanoid" id="B7G2F4"/>
<evidence type="ECO:0000256" key="1">
    <source>
        <dbReference type="ARBA" id="ARBA00006717"/>
    </source>
</evidence>
<organism evidence="6 7">
    <name type="scientific">Phaeodactylum tricornutum (strain CCAP 1055/1)</name>
    <dbReference type="NCBI Taxonomy" id="556484"/>
    <lineage>
        <taxon>Eukaryota</taxon>
        <taxon>Sar</taxon>
        <taxon>Stramenopiles</taxon>
        <taxon>Ochrophyta</taxon>
        <taxon>Bacillariophyta</taxon>
        <taxon>Bacillariophyceae</taxon>
        <taxon>Bacillariophycidae</taxon>
        <taxon>Naviculales</taxon>
        <taxon>Phaeodactylaceae</taxon>
        <taxon>Phaeodactylum</taxon>
    </lineage>
</organism>
<dbReference type="InterPro" id="IPR013078">
    <property type="entry name" value="His_Pase_superF_clade-1"/>
</dbReference>
<evidence type="ECO:0000256" key="4">
    <source>
        <dbReference type="ARBA" id="ARBA00040722"/>
    </source>
</evidence>
<evidence type="ECO:0000256" key="3">
    <source>
        <dbReference type="ARBA" id="ARBA00039765"/>
    </source>
</evidence>
<gene>
    <name evidence="6" type="ORF">PHATRDRAFT_47096</name>
</gene>
<accession>B7G2F4</accession>
<dbReference type="CDD" id="cd07067">
    <property type="entry name" value="HP_PGM_like"/>
    <property type="match status" value="1"/>
</dbReference>
<dbReference type="GO" id="GO:0004722">
    <property type="term" value="F:protein serine/threonine phosphatase activity"/>
    <property type="evidence" value="ECO:0007669"/>
    <property type="project" value="TreeGrafter"/>
</dbReference>
<dbReference type="STRING" id="556484.B7G2F4"/>
<feature type="compositionally biased region" description="Basic residues" evidence="5">
    <location>
        <begin position="102"/>
        <end position="112"/>
    </location>
</feature>
<dbReference type="Proteomes" id="UP000000759">
    <property type="component" value="Chromosome 12"/>
</dbReference>
<dbReference type="EMBL" id="CM000614">
    <property type="protein sequence ID" value="EEC47122.1"/>
    <property type="molecule type" value="Genomic_DNA"/>
</dbReference>
<name>B7G2F4_PHATC</name>
<dbReference type="OrthoDB" id="2118094at2759"/>
<keyword evidence="7" id="KW-1185">Reference proteome</keyword>
<dbReference type="RefSeq" id="XP_002181199.1">
    <property type="nucleotide sequence ID" value="XM_002181163.1"/>
</dbReference>
<dbReference type="KEGG" id="pti:PHATRDRAFT_47096"/>
<protein>
    <recommendedName>
        <fullName evidence="3">Serine/threonine-protein phosphatase PGAM5, mitochondrial</fullName>
    </recommendedName>
    <alternativeName>
        <fullName evidence="4">Serine/threonine-protein phosphatase Pgam5, mitochondrial</fullName>
    </alternativeName>
</protein>
<dbReference type="GO" id="GO:0005739">
    <property type="term" value="C:mitochondrion"/>
    <property type="evidence" value="ECO:0007669"/>
    <property type="project" value="TreeGrafter"/>
</dbReference>
<reference evidence="7" key="2">
    <citation type="submission" date="2008-08" db="EMBL/GenBank/DDBJ databases">
        <authorList>
            <consortium name="Diatom Consortium"/>
            <person name="Grigoriev I."/>
            <person name="Grimwood J."/>
            <person name="Kuo A."/>
            <person name="Otillar R.P."/>
            <person name="Salamov A."/>
            <person name="Detter J.C."/>
            <person name="Lindquist E."/>
            <person name="Shapiro H."/>
            <person name="Lucas S."/>
            <person name="Glavina del Rio T."/>
            <person name="Pitluck S."/>
            <person name="Rokhsar D."/>
            <person name="Bowler C."/>
        </authorList>
    </citation>
    <scope>GENOME REANNOTATION</scope>
    <source>
        <strain evidence="7">CCAP 1055/1</strain>
    </source>
</reference>
<dbReference type="Gene3D" id="3.40.50.1240">
    <property type="entry name" value="Phosphoglycerate mutase-like"/>
    <property type="match status" value="1"/>
</dbReference>